<dbReference type="InterPro" id="IPR011009">
    <property type="entry name" value="Kinase-like_dom_sf"/>
</dbReference>
<dbReference type="PROSITE" id="PS00107">
    <property type="entry name" value="PROTEIN_KINASE_ATP"/>
    <property type="match status" value="1"/>
</dbReference>
<reference evidence="3" key="2">
    <citation type="journal article" date="2017" name="Nat. Plants">
        <title>The Aegilops tauschii genome reveals multiple impacts of transposons.</title>
        <authorList>
            <person name="Zhao G."/>
            <person name="Zou C."/>
            <person name="Li K."/>
            <person name="Wang K."/>
            <person name="Li T."/>
            <person name="Gao L."/>
            <person name="Zhang X."/>
            <person name="Wang H."/>
            <person name="Yang Z."/>
            <person name="Liu X."/>
            <person name="Jiang W."/>
            <person name="Mao L."/>
            <person name="Kong X."/>
            <person name="Jiao Y."/>
            <person name="Jia J."/>
        </authorList>
    </citation>
    <scope>NUCLEOTIDE SEQUENCE [LARGE SCALE GENOMIC DNA]</scope>
    <source>
        <strain evidence="3">cv. AL8/78</strain>
    </source>
</reference>
<protein>
    <recommendedName>
        <fullName evidence="4">Protein kinase domain-containing protein</fullName>
    </recommendedName>
</protein>
<evidence type="ECO:0000313" key="2">
    <source>
        <dbReference type="EnsemblPlants" id="AET2Gv21287400.6"/>
    </source>
</evidence>
<dbReference type="SUPFAM" id="SSF56112">
    <property type="entry name" value="Protein kinase-like (PK-like)"/>
    <property type="match status" value="1"/>
</dbReference>
<keyword evidence="3" id="KW-1185">Reference proteome</keyword>
<feature type="binding site" evidence="1">
    <location>
        <position position="52"/>
    </location>
    <ligand>
        <name>ATP</name>
        <dbReference type="ChEBI" id="CHEBI:30616"/>
    </ligand>
</feature>
<accession>A0A453DKQ7</accession>
<dbReference type="GO" id="GO:0005524">
    <property type="term" value="F:ATP binding"/>
    <property type="evidence" value="ECO:0007669"/>
    <property type="project" value="UniProtKB-UniRule"/>
</dbReference>
<evidence type="ECO:0008006" key="4">
    <source>
        <dbReference type="Google" id="ProtNLM"/>
    </source>
</evidence>
<name>A0A453DKQ7_AEGTS</name>
<dbReference type="EnsemblPlants" id="AET2Gv21287400.6">
    <property type="protein sequence ID" value="AET2Gv21287400.6"/>
    <property type="gene ID" value="AET2Gv21287400"/>
</dbReference>
<keyword evidence="1" id="KW-0547">Nucleotide-binding</keyword>
<reference evidence="2" key="4">
    <citation type="submission" date="2019-03" db="UniProtKB">
        <authorList>
            <consortium name="EnsemblPlants"/>
        </authorList>
    </citation>
    <scope>IDENTIFICATION</scope>
</reference>
<organism evidence="2 3">
    <name type="scientific">Aegilops tauschii subsp. strangulata</name>
    <name type="common">Goatgrass</name>
    <dbReference type="NCBI Taxonomy" id="200361"/>
    <lineage>
        <taxon>Eukaryota</taxon>
        <taxon>Viridiplantae</taxon>
        <taxon>Streptophyta</taxon>
        <taxon>Embryophyta</taxon>
        <taxon>Tracheophyta</taxon>
        <taxon>Spermatophyta</taxon>
        <taxon>Magnoliopsida</taxon>
        <taxon>Liliopsida</taxon>
        <taxon>Poales</taxon>
        <taxon>Poaceae</taxon>
        <taxon>BOP clade</taxon>
        <taxon>Pooideae</taxon>
        <taxon>Triticodae</taxon>
        <taxon>Triticeae</taxon>
        <taxon>Triticinae</taxon>
        <taxon>Aegilops</taxon>
    </lineage>
</organism>
<dbReference type="Gene3D" id="3.30.200.20">
    <property type="entry name" value="Phosphorylase Kinase, domain 1"/>
    <property type="match status" value="1"/>
</dbReference>
<dbReference type="Proteomes" id="UP000015105">
    <property type="component" value="Chromosome 2D"/>
</dbReference>
<evidence type="ECO:0000256" key="1">
    <source>
        <dbReference type="PROSITE-ProRule" id="PRU10141"/>
    </source>
</evidence>
<keyword evidence="1" id="KW-0067">ATP-binding</keyword>
<reference evidence="2" key="3">
    <citation type="journal article" date="2017" name="Nature">
        <title>Genome sequence of the progenitor of the wheat D genome Aegilops tauschii.</title>
        <authorList>
            <person name="Luo M.C."/>
            <person name="Gu Y.Q."/>
            <person name="Puiu D."/>
            <person name="Wang H."/>
            <person name="Twardziok S.O."/>
            <person name="Deal K.R."/>
            <person name="Huo N."/>
            <person name="Zhu T."/>
            <person name="Wang L."/>
            <person name="Wang Y."/>
            <person name="McGuire P.E."/>
            <person name="Liu S."/>
            <person name="Long H."/>
            <person name="Ramasamy R.K."/>
            <person name="Rodriguez J.C."/>
            <person name="Van S.L."/>
            <person name="Yuan L."/>
            <person name="Wang Z."/>
            <person name="Xia Z."/>
            <person name="Xiao L."/>
            <person name="Anderson O.D."/>
            <person name="Ouyang S."/>
            <person name="Liang Y."/>
            <person name="Zimin A.V."/>
            <person name="Pertea G."/>
            <person name="Qi P."/>
            <person name="Bennetzen J.L."/>
            <person name="Dai X."/>
            <person name="Dawson M.W."/>
            <person name="Muller H.G."/>
            <person name="Kugler K."/>
            <person name="Rivarola-Duarte L."/>
            <person name="Spannagl M."/>
            <person name="Mayer K.F.X."/>
            <person name="Lu F.H."/>
            <person name="Bevan M.W."/>
            <person name="Leroy P."/>
            <person name="Li P."/>
            <person name="You F.M."/>
            <person name="Sun Q."/>
            <person name="Liu Z."/>
            <person name="Lyons E."/>
            <person name="Wicker T."/>
            <person name="Salzberg S.L."/>
            <person name="Devos K.M."/>
            <person name="Dvorak J."/>
        </authorList>
    </citation>
    <scope>NUCLEOTIDE SEQUENCE [LARGE SCALE GENOMIC DNA]</scope>
    <source>
        <strain evidence="2">cv. AL8/78</strain>
    </source>
</reference>
<dbReference type="InterPro" id="IPR017441">
    <property type="entry name" value="Protein_kinase_ATP_BS"/>
</dbReference>
<reference evidence="3" key="1">
    <citation type="journal article" date="2014" name="Science">
        <title>Ancient hybridizations among the ancestral genomes of bread wheat.</title>
        <authorList>
            <consortium name="International Wheat Genome Sequencing Consortium,"/>
            <person name="Marcussen T."/>
            <person name="Sandve S.R."/>
            <person name="Heier L."/>
            <person name="Spannagl M."/>
            <person name="Pfeifer M."/>
            <person name="Jakobsen K.S."/>
            <person name="Wulff B.B."/>
            <person name="Steuernagel B."/>
            <person name="Mayer K.F."/>
            <person name="Olsen O.A."/>
        </authorList>
    </citation>
    <scope>NUCLEOTIDE SEQUENCE [LARGE SCALE GENOMIC DNA]</scope>
    <source>
        <strain evidence="3">cv. AL8/78</strain>
    </source>
</reference>
<proteinExistence type="predicted"/>
<reference evidence="2" key="5">
    <citation type="journal article" date="2021" name="G3 (Bethesda)">
        <title>Aegilops tauschii genome assembly Aet v5.0 features greater sequence contiguity and improved annotation.</title>
        <authorList>
            <person name="Wang L."/>
            <person name="Zhu T."/>
            <person name="Rodriguez J.C."/>
            <person name="Deal K.R."/>
            <person name="Dubcovsky J."/>
            <person name="McGuire P.E."/>
            <person name="Lux T."/>
            <person name="Spannagl M."/>
            <person name="Mayer K.F.X."/>
            <person name="Baldrich P."/>
            <person name="Meyers B.C."/>
            <person name="Huo N."/>
            <person name="Gu Y.Q."/>
            <person name="Zhou H."/>
            <person name="Devos K.M."/>
            <person name="Bennetzen J.L."/>
            <person name="Unver T."/>
            <person name="Budak H."/>
            <person name="Gulick P.J."/>
            <person name="Galiba G."/>
            <person name="Kalapos B."/>
            <person name="Nelson D.R."/>
            <person name="Li P."/>
            <person name="You F.M."/>
            <person name="Luo M.C."/>
            <person name="Dvorak J."/>
        </authorList>
    </citation>
    <scope>NUCLEOTIDE SEQUENCE [LARGE SCALE GENOMIC DNA]</scope>
    <source>
        <strain evidence="2">cv. AL8/78</strain>
    </source>
</reference>
<sequence length="65" mass="7719">RSSIERERSEVNWSRERSGMEKYEPVREIGSGNFGVAKLMRNRETRELVAMKFIERGYRVRTPSI</sequence>
<dbReference type="Gramene" id="AET2Gv21287400.6">
    <property type="protein sequence ID" value="AET2Gv21287400.6"/>
    <property type="gene ID" value="AET2Gv21287400"/>
</dbReference>
<evidence type="ECO:0000313" key="3">
    <source>
        <dbReference type="Proteomes" id="UP000015105"/>
    </source>
</evidence>
<dbReference type="AlphaFoldDB" id="A0A453DKQ7"/>